<evidence type="ECO:0000256" key="6">
    <source>
        <dbReference type="ARBA" id="ARBA00023015"/>
    </source>
</evidence>
<keyword evidence="4 9" id="KW-0863">Zinc-finger</keyword>
<dbReference type="Proteomes" id="UP000184304">
    <property type="component" value="Unassembled WGS sequence"/>
</dbReference>
<dbReference type="VEuPathDB" id="FungiDB:ASPTUDRAFT_68872"/>
<evidence type="ECO:0000256" key="1">
    <source>
        <dbReference type="ARBA" id="ARBA00004123"/>
    </source>
</evidence>
<dbReference type="InterPro" id="IPR007219">
    <property type="entry name" value="XnlR_reg_dom"/>
</dbReference>
<dbReference type="GO" id="GO:0008270">
    <property type="term" value="F:zinc ion binding"/>
    <property type="evidence" value="ECO:0007669"/>
    <property type="project" value="UniProtKB-KW"/>
</dbReference>
<dbReference type="InterPro" id="IPR036236">
    <property type="entry name" value="Znf_C2H2_sf"/>
</dbReference>
<evidence type="ECO:0000256" key="4">
    <source>
        <dbReference type="ARBA" id="ARBA00022771"/>
    </source>
</evidence>
<evidence type="ECO:0000256" key="3">
    <source>
        <dbReference type="ARBA" id="ARBA00022737"/>
    </source>
</evidence>
<sequence length="773" mass="87947">MSYRSLSPASAARREELTCKICSRTFNRHEHLQRHTRTHTKDKPYICSCGRSFSRKDLLTRHERLSHGLDGRQGAVRENVSPRRRQATGITDVSLTLYHQRYQGDFMPRSISNEFPESSMFPQMDASPLDDIPDRFIYPSANNLPAAFGDPISEFTRFLTHGDGNHDPEEMLVDPSLGLHEPTMPDNGLLQNPTPDSIDISSRVPDDPSGDDDFHELKPLSCPWLLTNNQYVQISSSLSPFQEVIPNQFRMPSKMALARYLLGYVEGFSDHHPFIHVPTLNLTSFVDTPELILALLAIGAQYRYESRTARSLYRASRSIVLERLRKVEGLADTASVHFNQGNLHPSPAHAEHHLDQSQALLLLAIYCFWHSSSDMLQEWYQYLSLIAASLRRLGLSEGKHNDKISWAQWIKQETKRRTQFFGWYLLNFQAIIYDNPPLLLTRELNLQLPSSCQEWVARTETEWERTRSHTLSRVMLKEAHAVHLAESSDISANVESSPMGNYILIHAVIQRIYMMHQVSLDPQIQRLSARDVQGLETALNRWRHTWCHSPESKLDLHDPYGSLSFSATALLGVAHVRLHYNLGQWRDLQSGDPATVAATLHEAPLPQRGSHLVHALLHSVHALNIPVQVGISYLSRCKSFGWSVDHAVCDLECAIFLSKWLQMVAHSHVEQPLSALETRLIRWIIRVVREALVSQDETIRLSHDIDGYRPETLKRTATFLSFAVVKVWAQMFKVCNSPWPMVLLIGKSLDRYASLMEGPLSVDLESSELGANP</sequence>
<dbReference type="PROSITE" id="PS00028">
    <property type="entry name" value="ZINC_FINGER_C2H2_1"/>
    <property type="match status" value="1"/>
</dbReference>
<dbReference type="PANTHER" id="PTHR40626:SF10">
    <property type="entry name" value="C2H2-TYPE DOMAIN-CONTAINING PROTEIN"/>
    <property type="match status" value="1"/>
</dbReference>
<accession>A0A1L9MSX5</accession>
<keyword evidence="7" id="KW-0804">Transcription</keyword>
<dbReference type="EMBL" id="KV878207">
    <property type="protein sequence ID" value="OJI80138.1"/>
    <property type="molecule type" value="Genomic_DNA"/>
</dbReference>
<dbReference type="GO" id="GO:0000981">
    <property type="term" value="F:DNA-binding transcription factor activity, RNA polymerase II-specific"/>
    <property type="evidence" value="ECO:0007669"/>
    <property type="project" value="InterPro"/>
</dbReference>
<dbReference type="InterPro" id="IPR051059">
    <property type="entry name" value="VerF-like"/>
</dbReference>
<evidence type="ECO:0000259" key="11">
    <source>
        <dbReference type="PROSITE" id="PS50157"/>
    </source>
</evidence>
<keyword evidence="6" id="KW-0805">Transcription regulation</keyword>
<dbReference type="Pfam" id="PF04082">
    <property type="entry name" value="Fungal_trans"/>
    <property type="match status" value="1"/>
</dbReference>
<keyword evidence="5" id="KW-0862">Zinc</keyword>
<name>A0A1L9MSX5_ASPTC</name>
<keyword evidence="3" id="KW-0677">Repeat</keyword>
<feature type="region of interest" description="Disordered" evidence="10">
    <location>
        <begin position="178"/>
        <end position="212"/>
    </location>
</feature>
<comment type="subcellular location">
    <subcellularLocation>
        <location evidence="1">Nucleus</location>
    </subcellularLocation>
</comment>
<dbReference type="CDD" id="cd12148">
    <property type="entry name" value="fungal_TF_MHR"/>
    <property type="match status" value="1"/>
</dbReference>
<evidence type="ECO:0000256" key="2">
    <source>
        <dbReference type="ARBA" id="ARBA00022723"/>
    </source>
</evidence>
<feature type="domain" description="C2H2-type" evidence="11">
    <location>
        <begin position="17"/>
        <end position="44"/>
    </location>
</feature>
<protein>
    <recommendedName>
        <fullName evidence="11">C2H2-type domain-containing protein</fullName>
    </recommendedName>
</protein>
<dbReference type="AlphaFoldDB" id="A0A1L9MSX5"/>
<evidence type="ECO:0000256" key="9">
    <source>
        <dbReference type="PROSITE-ProRule" id="PRU00042"/>
    </source>
</evidence>
<evidence type="ECO:0000256" key="5">
    <source>
        <dbReference type="ARBA" id="ARBA00022833"/>
    </source>
</evidence>
<evidence type="ECO:0000256" key="7">
    <source>
        <dbReference type="ARBA" id="ARBA00023163"/>
    </source>
</evidence>
<dbReference type="SMART" id="SM00355">
    <property type="entry name" value="ZnF_C2H2"/>
    <property type="match status" value="2"/>
</dbReference>
<dbReference type="Gene3D" id="3.30.160.60">
    <property type="entry name" value="Classic Zinc Finger"/>
    <property type="match status" value="2"/>
</dbReference>
<dbReference type="OrthoDB" id="654211at2759"/>
<dbReference type="SUPFAM" id="SSF57667">
    <property type="entry name" value="beta-beta-alpha zinc fingers"/>
    <property type="match status" value="1"/>
</dbReference>
<evidence type="ECO:0000313" key="13">
    <source>
        <dbReference type="Proteomes" id="UP000184304"/>
    </source>
</evidence>
<keyword evidence="13" id="KW-1185">Reference proteome</keyword>
<dbReference type="FunFam" id="3.30.160.60:FF:002343">
    <property type="entry name" value="Zinc finger protein 33A"/>
    <property type="match status" value="1"/>
</dbReference>
<gene>
    <name evidence="12" type="ORF">ASPTUDRAFT_68872</name>
</gene>
<evidence type="ECO:0000256" key="8">
    <source>
        <dbReference type="ARBA" id="ARBA00023242"/>
    </source>
</evidence>
<dbReference type="GO" id="GO:0006351">
    <property type="term" value="P:DNA-templated transcription"/>
    <property type="evidence" value="ECO:0007669"/>
    <property type="project" value="InterPro"/>
</dbReference>
<feature type="domain" description="C2H2-type" evidence="11">
    <location>
        <begin position="45"/>
        <end position="67"/>
    </location>
</feature>
<dbReference type="GO" id="GO:0000978">
    <property type="term" value="F:RNA polymerase II cis-regulatory region sequence-specific DNA binding"/>
    <property type="evidence" value="ECO:0007669"/>
    <property type="project" value="InterPro"/>
</dbReference>
<dbReference type="PROSITE" id="PS50157">
    <property type="entry name" value="ZINC_FINGER_C2H2_2"/>
    <property type="match status" value="2"/>
</dbReference>
<keyword evidence="2" id="KW-0479">Metal-binding</keyword>
<reference evidence="13" key="1">
    <citation type="journal article" date="2017" name="Genome Biol.">
        <title>Comparative genomics reveals high biological diversity and specific adaptations in the industrially and medically important fungal genus Aspergillus.</title>
        <authorList>
            <person name="de Vries R.P."/>
            <person name="Riley R."/>
            <person name="Wiebenga A."/>
            <person name="Aguilar-Osorio G."/>
            <person name="Amillis S."/>
            <person name="Uchima C.A."/>
            <person name="Anderluh G."/>
            <person name="Asadollahi M."/>
            <person name="Askin M."/>
            <person name="Barry K."/>
            <person name="Battaglia E."/>
            <person name="Bayram O."/>
            <person name="Benocci T."/>
            <person name="Braus-Stromeyer S.A."/>
            <person name="Caldana C."/>
            <person name="Canovas D."/>
            <person name="Cerqueira G.C."/>
            <person name="Chen F."/>
            <person name="Chen W."/>
            <person name="Choi C."/>
            <person name="Clum A."/>
            <person name="Dos Santos R.A."/>
            <person name="Damasio A.R."/>
            <person name="Diallinas G."/>
            <person name="Emri T."/>
            <person name="Fekete E."/>
            <person name="Flipphi M."/>
            <person name="Freyberg S."/>
            <person name="Gallo A."/>
            <person name="Gournas C."/>
            <person name="Habgood R."/>
            <person name="Hainaut M."/>
            <person name="Harispe M.L."/>
            <person name="Henrissat B."/>
            <person name="Hilden K.S."/>
            <person name="Hope R."/>
            <person name="Hossain A."/>
            <person name="Karabika E."/>
            <person name="Karaffa L."/>
            <person name="Karanyi Z."/>
            <person name="Krasevec N."/>
            <person name="Kuo A."/>
            <person name="Kusch H."/>
            <person name="LaButti K."/>
            <person name="Lagendijk E.L."/>
            <person name="Lapidus A."/>
            <person name="Levasseur A."/>
            <person name="Lindquist E."/>
            <person name="Lipzen A."/>
            <person name="Logrieco A.F."/>
            <person name="MacCabe A."/>
            <person name="Maekelae M.R."/>
            <person name="Malavazi I."/>
            <person name="Melin P."/>
            <person name="Meyer V."/>
            <person name="Mielnichuk N."/>
            <person name="Miskei M."/>
            <person name="Molnar A.P."/>
            <person name="Mule G."/>
            <person name="Ngan C.Y."/>
            <person name="Orejas M."/>
            <person name="Orosz E."/>
            <person name="Ouedraogo J.P."/>
            <person name="Overkamp K.M."/>
            <person name="Park H.-S."/>
            <person name="Perrone G."/>
            <person name="Piumi F."/>
            <person name="Punt P.J."/>
            <person name="Ram A.F."/>
            <person name="Ramon A."/>
            <person name="Rauscher S."/>
            <person name="Record E."/>
            <person name="Riano-Pachon D.M."/>
            <person name="Robert V."/>
            <person name="Roehrig J."/>
            <person name="Ruller R."/>
            <person name="Salamov A."/>
            <person name="Salih N.S."/>
            <person name="Samson R.A."/>
            <person name="Sandor E."/>
            <person name="Sanguinetti M."/>
            <person name="Schuetze T."/>
            <person name="Sepcic K."/>
            <person name="Shelest E."/>
            <person name="Sherlock G."/>
            <person name="Sophianopoulou V."/>
            <person name="Squina F.M."/>
            <person name="Sun H."/>
            <person name="Susca A."/>
            <person name="Todd R.B."/>
            <person name="Tsang A."/>
            <person name="Unkles S.E."/>
            <person name="van de Wiele N."/>
            <person name="van Rossen-Uffink D."/>
            <person name="Oliveira J.V."/>
            <person name="Vesth T.C."/>
            <person name="Visser J."/>
            <person name="Yu J.-H."/>
            <person name="Zhou M."/>
            <person name="Andersen M.R."/>
            <person name="Archer D.B."/>
            <person name="Baker S.E."/>
            <person name="Benoit I."/>
            <person name="Brakhage A.A."/>
            <person name="Braus G.H."/>
            <person name="Fischer R."/>
            <person name="Frisvad J.C."/>
            <person name="Goldman G.H."/>
            <person name="Houbraken J."/>
            <person name="Oakley B."/>
            <person name="Pocsi I."/>
            <person name="Scazzocchio C."/>
            <person name="Seiboth B."/>
            <person name="vanKuyk P.A."/>
            <person name="Wortman J."/>
            <person name="Dyer P.S."/>
            <person name="Grigoriev I.V."/>
        </authorList>
    </citation>
    <scope>NUCLEOTIDE SEQUENCE [LARGE SCALE GENOMIC DNA]</scope>
    <source>
        <strain evidence="13">CBS 134.48</strain>
    </source>
</reference>
<evidence type="ECO:0000256" key="10">
    <source>
        <dbReference type="SAM" id="MobiDB-lite"/>
    </source>
</evidence>
<dbReference type="PANTHER" id="PTHR40626">
    <property type="entry name" value="MIP31509P"/>
    <property type="match status" value="1"/>
</dbReference>
<dbReference type="GO" id="GO:0005634">
    <property type="term" value="C:nucleus"/>
    <property type="evidence" value="ECO:0007669"/>
    <property type="project" value="UniProtKB-SubCell"/>
</dbReference>
<dbReference type="Pfam" id="PF00096">
    <property type="entry name" value="zf-C2H2"/>
    <property type="match status" value="2"/>
</dbReference>
<dbReference type="STRING" id="767770.A0A1L9MSX5"/>
<proteinExistence type="predicted"/>
<dbReference type="OMA" id="CIRHERA"/>
<dbReference type="GO" id="GO:0000785">
    <property type="term" value="C:chromatin"/>
    <property type="evidence" value="ECO:0007669"/>
    <property type="project" value="TreeGrafter"/>
</dbReference>
<evidence type="ECO:0000313" key="12">
    <source>
        <dbReference type="EMBL" id="OJI80138.1"/>
    </source>
</evidence>
<dbReference type="InterPro" id="IPR013087">
    <property type="entry name" value="Znf_C2H2_type"/>
</dbReference>
<organism evidence="12 13">
    <name type="scientific">Aspergillus tubingensis (strain CBS 134.48)</name>
    <dbReference type="NCBI Taxonomy" id="767770"/>
    <lineage>
        <taxon>Eukaryota</taxon>
        <taxon>Fungi</taxon>
        <taxon>Dikarya</taxon>
        <taxon>Ascomycota</taxon>
        <taxon>Pezizomycotina</taxon>
        <taxon>Eurotiomycetes</taxon>
        <taxon>Eurotiomycetidae</taxon>
        <taxon>Eurotiales</taxon>
        <taxon>Aspergillaceae</taxon>
        <taxon>Aspergillus</taxon>
        <taxon>Aspergillus subgen. Circumdati</taxon>
    </lineage>
</organism>
<keyword evidence="8" id="KW-0539">Nucleus</keyword>